<dbReference type="Pfam" id="PF01213">
    <property type="entry name" value="CAP_N-CM"/>
    <property type="match status" value="1"/>
</dbReference>
<feature type="region of interest" description="Disordered" evidence="5">
    <location>
        <begin position="257"/>
        <end position="308"/>
    </location>
</feature>
<dbReference type="InterPro" id="IPR036223">
    <property type="entry name" value="CAP_C_sf"/>
</dbReference>
<proteinExistence type="inferred from homology"/>
<feature type="compositionally biased region" description="Polar residues" evidence="5">
    <location>
        <begin position="330"/>
        <end position="341"/>
    </location>
</feature>
<dbReference type="InterPro" id="IPR028417">
    <property type="entry name" value="CAP_CS_C"/>
</dbReference>
<feature type="compositionally biased region" description="Pro residues" evidence="5">
    <location>
        <begin position="259"/>
        <end position="284"/>
    </location>
</feature>
<dbReference type="GO" id="GO:0003779">
    <property type="term" value="F:actin binding"/>
    <property type="evidence" value="ECO:0007669"/>
    <property type="project" value="InterPro"/>
</dbReference>
<dbReference type="GO" id="GO:0005737">
    <property type="term" value="C:cytoplasm"/>
    <property type="evidence" value="ECO:0007669"/>
    <property type="project" value="TreeGrafter"/>
</dbReference>
<name>A0A6G1I1J2_9PEZI</name>
<dbReference type="PROSITE" id="PS01089">
    <property type="entry name" value="CAP_2"/>
    <property type="match status" value="1"/>
</dbReference>
<sequence>MATSNMHNLTTLIKRLEAATSRLEDIASSASSFDPATGANSTPGPAASPAPSTPGIAVTAAAPPKPAENLPPSIEDFDVLMRGDLKTYVDHSEAIGGLVAEQAKCVVKCFEALRRFLLITTKSKNPGMSSNIYMDTLKGLQQGIISVDKIRDQNKQSPVKDHLMLVAESVDALAWVTIDHKPAEYFAELFGGAQMFGNKILKGNKDGDAAQLEWTKSFYKLMRSMTSYIKQHHPQGVQWNTDGKDAAEVLRELDIKAAPTPPPAPPAPPAQAGGPPPPPPPPPGGLANLGGPPPPPLPPSKGPAPDISAVFNELNKGEAITSGLKKVDPSMQTHKNPSLRTTEPVPARKDSQGSIGRNKSPAPPGKKPKPETLRTKKPPKKELDGSKWIIENFENPSEIIEIDVERNHSILISKCKGATLRVKGKANAISIDNSPKFSVVLDALVSSVDVIKCSNFALQVLETVPTVLLDQCDGVTLYLSKDSLNTEIFTSKCSAVNVNLPPDTEDGDYTESPVPEQFKSYVRDGQLVTEIVEHAG</sequence>
<dbReference type="Pfam" id="PF21938">
    <property type="entry name" value="CAP_N"/>
    <property type="match status" value="1"/>
</dbReference>
<evidence type="ECO:0000256" key="5">
    <source>
        <dbReference type="SAM" id="MobiDB-lite"/>
    </source>
</evidence>
<dbReference type="Pfam" id="PF08603">
    <property type="entry name" value="CAP_C"/>
    <property type="match status" value="1"/>
</dbReference>
<evidence type="ECO:0000256" key="4">
    <source>
        <dbReference type="RuleBase" id="RU000647"/>
    </source>
</evidence>
<keyword evidence="8" id="KW-1185">Reference proteome</keyword>
<evidence type="ECO:0000259" key="6">
    <source>
        <dbReference type="PROSITE" id="PS51329"/>
    </source>
</evidence>
<dbReference type="SMART" id="SM00673">
    <property type="entry name" value="CARP"/>
    <property type="match status" value="2"/>
</dbReference>
<feature type="compositionally biased region" description="Pro residues" evidence="5">
    <location>
        <begin position="291"/>
        <end position="302"/>
    </location>
</feature>
<feature type="region of interest" description="Disordered" evidence="5">
    <location>
        <begin position="29"/>
        <end position="73"/>
    </location>
</feature>
<dbReference type="InterPro" id="IPR017901">
    <property type="entry name" value="C-CAP_CF_C-like"/>
</dbReference>
<accession>A0A6G1I1J2</accession>
<evidence type="ECO:0000256" key="1">
    <source>
        <dbReference type="ARBA" id="ARBA00007659"/>
    </source>
</evidence>
<dbReference type="AlphaFoldDB" id="A0A6G1I1J2"/>
<dbReference type="InterPro" id="IPR018106">
    <property type="entry name" value="CAP_CS_N"/>
</dbReference>
<dbReference type="Gene3D" id="2.160.20.70">
    <property type="match status" value="1"/>
</dbReference>
<dbReference type="Proteomes" id="UP000799640">
    <property type="component" value="Unassembled WGS sequence"/>
</dbReference>
<feature type="compositionally biased region" description="Polar residues" evidence="5">
    <location>
        <begin position="29"/>
        <end position="40"/>
    </location>
</feature>
<dbReference type="PROSITE" id="PS51329">
    <property type="entry name" value="C_CAP_COFACTOR_C"/>
    <property type="match status" value="1"/>
</dbReference>
<dbReference type="GO" id="GO:0008179">
    <property type="term" value="F:adenylate cyclase binding"/>
    <property type="evidence" value="ECO:0007669"/>
    <property type="project" value="TreeGrafter"/>
</dbReference>
<evidence type="ECO:0000313" key="8">
    <source>
        <dbReference type="Proteomes" id="UP000799640"/>
    </source>
</evidence>
<comment type="function">
    <text evidence="2">The N-terminal domain binds to adenylyl cyclase, thereby enabling adenylyl cyclase to be activated by upstream regulatory signals, such as Ras. The C-terminal domain is required for normal cellular morphology and growth control.</text>
</comment>
<dbReference type="InterPro" id="IPR006599">
    <property type="entry name" value="CARP_motif"/>
</dbReference>
<feature type="region of interest" description="Disordered" evidence="5">
    <location>
        <begin position="321"/>
        <end position="381"/>
    </location>
</feature>
<dbReference type="GO" id="GO:0007015">
    <property type="term" value="P:actin filament organization"/>
    <property type="evidence" value="ECO:0007669"/>
    <property type="project" value="TreeGrafter"/>
</dbReference>
<feature type="compositionally biased region" description="Basic and acidic residues" evidence="5">
    <location>
        <begin position="368"/>
        <end position="381"/>
    </location>
</feature>
<feature type="domain" description="C-CAP/cofactor C-like" evidence="6">
    <location>
        <begin position="378"/>
        <end position="516"/>
    </location>
</feature>
<dbReference type="SUPFAM" id="SSF101278">
    <property type="entry name" value="N-terminal domain of adenylylcyclase associated protein, CAP"/>
    <property type="match status" value="1"/>
</dbReference>
<dbReference type="PANTHER" id="PTHR10652">
    <property type="entry name" value="ADENYLYL CYCLASE-ASSOCIATED PROTEIN"/>
    <property type="match status" value="1"/>
</dbReference>
<protein>
    <recommendedName>
        <fullName evidence="3 4">Adenylyl cyclase-associated protein</fullName>
    </recommendedName>
</protein>
<dbReference type="Gene3D" id="1.25.40.330">
    <property type="entry name" value="Adenylate cyclase-associated CAP, N-terminal domain"/>
    <property type="match status" value="1"/>
</dbReference>
<comment type="similarity">
    <text evidence="1 4">Belongs to the CAP family.</text>
</comment>
<dbReference type="InterPro" id="IPR013992">
    <property type="entry name" value="Adenylate_cyclase-assoc_CAP_N"/>
</dbReference>
<dbReference type="InterPro" id="IPR053950">
    <property type="entry name" value="CAP_N"/>
</dbReference>
<dbReference type="PROSITE" id="PS01088">
    <property type="entry name" value="CAP_1"/>
    <property type="match status" value="1"/>
</dbReference>
<dbReference type="InterPro" id="IPR013912">
    <property type="entry name" value="Adenylate_cyclase-assoc_CAP_C"/>
</dbReference>
<dbReference type="OrthoDB" id="77251at2759"/>
<dbReference type="EMBL" id="ML996692">
    <property type="protein sequence ID" value="KAF2401986.1"/>
    <property type="molecule type" value="Genomic_DNA"/>
</dbReference>
<dbReference type="SUPFAM" id="SSF69340">
    <property type="entry name" value="C-terminal domain of adenylylcyclase associated protein"/>
    <property type="match status" value="1"/>
</dbReference>
<dbReference type="InterPro" id="IPR016098">
    <property type="entry name" value="CAP/MinC_C"/>
</dbReference>
<evidence type="ECO:0000256" key="2">
    <source>
        <dbReference type="ARBA" id="ARBA00054756"/>
    </source>
</evidence>
<reference evidence="7" key="1">
    <citation type="journal article" date="2020" name="Stud. Mycol.">
        <title>101 Dothideomycetes genomes: a test case for predicting lifestyles and emergence of pathogens.</title>
        <authorList>
            <person name="Haridas S."/>
            <person name="Albert R."/>
            <person name="Binder M."/>
            <person name="Bloem J."/>
            <person name="Labutti K."/>
            <person name="Salamov A."/>
            <person name="Andreopoulos B."/>
            <person name="Baker S."/>
            <person name="Barry K."/>
            <person name="Bills G."/>
            <person name="Bluhm B."/>
            <person name="Cannon C."/>
            <person name="Castanera R."/>
            <person name="Culley D."/>
            <person name="Daum C."/>
            <person name="Ezra D."/>
            <person name="Gonzalez J."/>
            <person name="Henrissat B."/>
            <person name="Kuo A."/>
            <person name="Liang C."/>
            <person name="Lipzen A."/>
            <person name="Lutzoni F."/>
            <person name="Magnuson J."/>
            <person name="Mondo S."/>
            <person name="Nolan M."/>
            <person name="Ohm R."/>
            <person name="Pangilinan J."/>
            <person name="Park H.-J."/>
            <person name="Ramirez L."/>
            <person name="Alfaro M."/>
            <person name="Sun H."/>
            <person name="Tritt A."/>
            <person name="Yoshinaga Y."/>
            <person name="Zwiers L.-H."/>
            <person name="Turgeon B."/>
            <person name="Goodwin S."/>
            <person name="Spatafora J."/>
            <person name="Crous P."/>
            <person name="Grigoriev I."/>
        </authorList>
    </citation>
    <scope>NUCLEOTIDE SEQUENCE</scope>
    <source>
        <strain evidence="7">CBS 262.69</strain>
    </source>
</reference>
<evidence type="ECO:0000256" key="3">
    <source>
        <dbReference type="ARBA" id="ARBA00072052"/>
    </source>
</evidence>
<dbReference type="GO" id="GO:0019933">
    <property type="term" value="P:cAMP-mediated signaling"/>
    <property type="evidence" value="ECO:0007669"/>
    <property type="project" value="TreeGrafter"/>
</dbReference>
<dbReference type="InterPro" id="IPR001837">
    <property type="entry name" value="Adenylate_cyclase-assoc_CAP"/>
</dbReference>
<evidence type="ECO:0000313" key="7">
    <source>
        <dbReference type="EMBL" id="KAF2401986.1"/>
    </source>
</evidence>
<gene>
    <name evidence="7" type="ORF">EJ06DRAFT_529125</name>
</gene>
<dbReference type="FunFam" id="2.160.20.70:FF:000008">
    <property type="entry name" value="Adenylyl cyclase-associated protein"/>
    <property type="match status" value="1"/>
</dbReference>
<organism evidence="7 8">
    <name type="scientific">Trichodelitschia bisporula</name>
    <dbReference type="NCBI Taxonomy" id="703511"/>
    <lineage>
        <taxon>Eukaryota</taxon>
        <taxon>Fungi</taxon>
        <taxon>Dikarya</taxon>
        <taxon>Ascomycota</taxon>
        <taxon>Pezizomycotina</taxon>
        <taxon>Dothideomycetes</taxon>
        <taxon>Dothideomycetes incertae sedis</taxon>
        <taxon>Phaeotrichales</taxon>
        <taxon>Phaeotrichaceae</taxon>
        <taxon>Trichodelitschia</taxon>
    </lineage>
</organism>
<dbReference type="PANTHER" id="PTHR10652:SF0">
    <property type="entry name" value="ADENYLYL CYCLASE-ASSOCIATED PROTEIN"/>
    <property type="match status" value="1"/>
</dbReference>
<dbReference type="FunFam" id="1.25.40.330:FF:000001">
    <property type="entry name" value="Adenylyl cyclase-associated protein"/>
    <property type="match status" value="1"/>
</dbReference>
<dbReference type="InterPro" id="IPR036222">
    <property type="entry name" value="CAP_N_sf"/>
</dbReference>